<dbReference type="Gene3D" id="3.40.50.300">
    <property type="entry name" value="P-loop containing nucleotide triphosphate hydrolases"/>
    <property type="match status" value="1"/>
</dbReference>
<evidence type="ECO:0000313" key="5">
    <source>
        <dbReference type="Proteomes" id="UP000504632"/>
    </source>
</evidence>
<evidence type="ECO:0000256" key="2">
    <source>
        <dbReference type="ARBA" id="ARBA00022741"/>
    </source>
</evidence>
<keyword evidence="3" id="KW-0175">Coiled coil</keyword>
<dbReference type="InterPro" id="IPR027417">
    <property type="entry name" value="P-loop_NTPase"/>
</dbReference>
<feature type="coiled-coil region" evidence="3">
    <location>
        <begin position="509"/>
        <end position="560"/>
    </location>
</feature>
<dbReference type="InterPro" id="IPR025662">
    <property type="entry name" value="Sigma_54_int_dom_ATP-bd_1"/>
</dbReference>
<evidence type="ECO:0000313" key="6">
    <source>
        <dbReference type="RefSeq" id="XP_030635301.1"/>
    </source>
</evidence>
<organism evidence="5 6">
    <name type="scientific">Chanos chanos</name>
    <name type="common">Milkfish</name>
    <name type="synonym">Mugil chanos</name>
    <dbReference type="NCBI Taxonomy" id="29144"/>
    <lineage>
        <taxon>Eukaryota</taxon>
        <taxon>Metazoa</taxon>
        <taxon>Chordata</taxon>
        <taxon>Craniata</taxon>
        <taxon>Vertebrata</taxon>
        <taxon>Euteleostomi</taxon>
        <taxon>Actinopterygii</taxon>
        <taxon>Neopterygii</taxon>
        <taxon>Teleostei</taxon>
        <taxon>Ostariophysi</taxon>
        <taxon>Gonorynchiformes</taxon>
        <taxon>Chanidae</taxon>
        <taxon>Chanos</taxon>
    </lineage>
</organism>
<dbReference type="GO" id="GO:0005525">
    <property type="term" value="F:GTP binding"/>
    <property type="evidence" value="ECO:0007669"/>
    <property type="project" value="InterPro"/>
</dbReference>
<dbReference type="PANTHER" id="PTHR32046:SF11">
    <property type="entry name" value="IMMUNE-ASSOCIATED NUCLEOTIDE-BINDING PROTEIN 10-LIKE"/>
    <property type="match status" value="1"/>
</dbReference>
<dbReference type="PROSITE" id="PS00675">
    <property type="entry name" value="SIGMA54_INTERACT_1"/>
    <property type="match status" value="1"/>
</dbReference>
<dbReference type="SMART" id="SM00382">
    <property type="entry name" value="AAA"/>
    <property type="match status" value="1"/>
</dbReference>
<dbReference type="InParanoid" id="A0A6J2VVV0"/>
<dbReference type="CDD" id="cd00882">
    <property type="entry name" value="Ras_like_GTPase"/>
    <property type="match status" value="1"/>
</dbReference>
<protein>
    <submittedName>
        <fullName evidence="6">Uncharacterized protein LOC115816487</fullName>
    </submittedName>
</protein>
<dbReference type="PANTHER" id="PTHR32046">
    <property type="entry name" value="G DOMAIN-CONTAINING PROTEIN"/>
    <property type="match status" value="1"/>
</dbReference>
<gene>
    <name evidence="6" type="primary">LOC115816487</name>
</gene>
<dbReference type="FunCoup" id="A0A6J2VVV0">
    <property type="interactions" value="23"/>
</dbReference>
<evidence type="ECO:0000256" key="3">
    <source>
        <dbReference type="SAM" id="Coils"/>
    </source>
</evidence>
<dbReference type="Pfam" id="PF04548">
    <property type="entry name" value="AIG1"/>
    <property type="match status" value="1"/>
</dbReference>
<sequence length="761" mass="87065">MSARAPPGVVDGYGEVGRWAGQATQALQALITDEVLMMEDMQLQWCEMHMAAANRKKVEARKMSGGSSPPPFTLAEELAVSQSTKRAFMDGIQGALESDLEDANGHLYPVSCPAAGQVVAALCSRVRHRHATRLCAEPSLYSLFTYDCVPVHGSNTIIKFADCTTVVGLIREDDKTAYRDEVEHLAAWCADNNLALNTQKTKEIIVDFRRARSKAHAPIYINGVIVERVPSFKLLAVTSIALQSLQIQPGPPARYILTTKRSSFDKDERVRRWTFGKRDNNKPNKTILVVGETGTGKTTLINTMVNYVLGVRWEDRMWFEITEEDGDRQYKSQTSAITVYEIFPENSSISLSLIDTPGYGGTGGVEKDKEISENLLKLFQCESGVHEIDAVCLVVAATQKRLSDRQRYIFDAVISIFGKDIEKNIVLMITHSRKRIHQTLLATIDAARIPYARDERKEAVYFAFDNCQTEDYDEEDESEQEASWKKGMKRMDEFIAFLNTRECRSLQMTQGVMRQRKQLEATVDHLEDQIEFIEAKHRELAQTEKALEENEDKMKKNENFTYEVEVSYKVKVPIKNASWWDSKATCCTVCKENCHKTGCWWVSNLQWCEVMEKNHCTKCEKKCHHTKHVKEDKIYVLEKKKEKRTYDELKRKYENSKEAVVMNVDIMKKIKEELTAAEQEKSTLVVEAYQYIMTLCEIALKPDSLSTLQHLDFLIPRVQEIGKSEWVEKLMDLRKTEQEEDRGAWNYMKGFYKAGKKKILG</sequence>
<feature type="domain" description="AAA+ ATPase" evidence="4">
    <location>
        <begin position="283"/>
        <end position="427"/>
    </location>
</feature>
<evidence type="ECO:0000256" key="1">
    <source>
        <dbReference type="ARBA" id="ARBA00008535"/>
    </source>
</evidence>
<accession>A0A6J2VVV0</accession>
<dbReference type="InterPro" id="IPR006703">
    <property type="entry name" value="G_AIG1"/>
</dbReference>
<dbReference type="InterPro" id="IPR003593">
    <property type="entry name" value="AAA+_ATPase"/>
</dbReference>
<dbReference type="SUPFAM" id="SSF52540">
    <property type="entry name" value="P-loop containing nucleoside triphosphate hydrolases"/>
    <property type="match status" value="1"/>
</dbReference>
<keyword evidence="5" id="KW-1185">Reference proteome</keyword>
<evidence type="ECO:0000259" key="4">
    <source>
        <dbReference type="SMART" id="SM00382"/>
    </source>
</evidence>
<dbReference type="AlphaFoldDB" id="A0A6J2VVV0"/>
<dbReference type="OrthoDB" id="10037236at2759"/>
<reference evidence="6" key="1">
    <citation type="submission" date="2025-08" db="UniProtKB">
        <authorList>
            <consortium name="RefSeq"/>
        </authorList>
    </citation>
    <scope>IDENTIFICATION</scope>
</reference>
<comment type="similarity">
    <text evidence="1">Belongs to the TRAFAC class TrmE-Era-EngA-EngB-Septin-like GTPase superfamily. AIG1/Toc34/Toc159-like paraseptin GTPase family. IAN subfamily.</text>
</comment>
<dbReference type="GeneID" id="115816487"/>
<keyword evidence="2" id="KW-0547">Nucleotide-binding</keyword>
<dbReference type="Proteomes" id="UP000504632">
    <property type="component" value="Chromosome 7"/>
</dbReference>
<dbReference type="RefSeq" id="XP_030635301.1">
    <property type="nucleotide sequence ID" value="XM_030779441.1"/>
</dbReference>
<name>A0A6J2VVV0_CHACN</name>
<feature type="coiled-coil region" evidence="3">
    <location>
        <begin position="639"/>
        <end position="687"/>
    </location>
</feature>
<proteinExistence type="inferred from homology"/>